<dbReference type="OMA" id="ELEMMNI"/>
<evidence type="ECO:0000256" key="3">
    <source>
        <dbReference type="SAM" id="MobiDB-lite"/>
    </source>
</evidence>
<protein>
    <recommendedName>
        <fullName evidence="2">Phospholipid scramblase</fullName>
    </recommendedName>
</protein>
<name>A0A0L0S4C1_ALLM3</name>
<evidence type="ECO:0000313" key="5">
    <source>
        <dbReference type="Proteomes" id="UP000054350"/>
    </source>
</evidence>
<feature type="region of interest" description="Disordered" evidence="3">
    <location>
        <begin position="375"/>
        <end position="399"/>
    </location>
</feature>
<dbReference type="InterPro" id="IPR005552">
    <property type="entry name" value="Scramblase"/>
</dbReference>
<evidence type="ECO:0000313" key="4">
    <source>
        <dbReference type="EMBL" id="KNE57398.1"/>
    </source>
</evidence>
<dbReference type="InterPro" id="IPR025659">
    <property type="entry name" value="Tubby-like_C"/>
</dbReference>
<reference evidence="4 5" key="1">
    <citation type="submission" date="2009-11" db="EMBL/GenBank/DDBJ databases">
        <title>Annotation of Allomyces macrogynus ATCC 38327.</title>
        <authorList>
            <consortium name="The Broad Institute Genome Sequencing Platform"/>
            <person name="Russ C."/>
            <person name="Cuomo C."/>
            <person name="Burger G."/>
            <person name="Gray M.W."/>
            <person name="Holland P.W.H."/>
            <person name="King N."/>
            <person name="Lang F.B.F."/>
            <person name="Roger A.J."/>
            <person name="Ruiz-Trillo I."/>
            <person name="Young S.K."/>
            <person name="Zeng Q."/>
            <person name="Gargeya S."/>
            <person name="Fitzgerald M."/>
            <person name="Haas B."/>
            <person name="Abouelleil A."/>
            <person name="Alvarado L."/>
            <person name="Arachchi H.M."/>
            <person name="Berlin A."/>
            <person name="Chapman S.B."/>
            <person name="Gearin G."/>
            <person name="Goldberg J."/>
            <person name="Griggs A."/>
            <person name="Gujja S."/>
            <person name="Hansen M."/>
            <person name="Heiman D."/>
            <person name="Howarth C."/>
            <person name="Larimer J."/>
            <person name="Lui A."/>
            <person name="MacDonald P.J.P."/>
            <person name="McCowen C."/>
            <person name="Montmayeur A."/>
            <person name="Murphy C."/>
            <person name="Neiman D."/>
            <person name="Pearson M."/>
            <person name="Priest M."/>
            <person name="Roberts A."/>
            <person name="Saif S."/>
            <person name="Shea T."/>
            <person name="Sisk P."/>
            <person name="Stolte C."/>
            <person name="Sykes S."/>
            <person name="Wortman J."/>
            <person name="Nusbaum C."/>
            <person name="Birren B."/>
        </authorList>
    </citation>
    <scope>NUCLEOTIDE SEQUENCE [LARGE SCALE GENOMIC DNA]</scope>
    <source>
        <strain evidence="4 5">ATCC 38327</strain>
    </source>
</reference>
<gene>
    <name evidence="4" type="ORF">AMAG_03119</name>
</gene>
<dbReference type="GO" id="GO:0005886">
    <property type="term" value="C:plasma membrane"/>
    <property type="evidence" value="ECO:0007669"/>
    <property type="project" value="TreeGrafter"/>
</dbReference>
<dbReference type="PANTHER" id="PTHR23248:SF9">
    <property type="entry name" value="PHOSPHOLIPID SCRAMBLASE"/>
    <property type="match status" value="1"/>
</dbReference>
<accession>A0A0L0S4C1</accession>
<dbReference type="VEuPathDB" id="FungiDB:AMAG_03119"/>
<feature type="compositionally biased region" description="Gly residues" evidence="3">
    <location>
        <begin position="378"/>
        <end position="399"/>
    </location>
</feature>
<evidence type="ECO:0000256" key="2">
    <source>
        <dbReference type="RuleBase" id="RU363116"/>
    </source>
</evidence>
<keyword evidence="5" id="KW-1185">Reference proteome</keyword>
<dbReference type="PANTHER" id="PTHR23248">
    <property type="entry name" value="PHOSPHOLIPID SCRAMBLASE-RELATED"/>
    <property type="match status" value="1"/>
</dbReference>
<dbReference type="STRING" id="578462.A0A0L0S4C1"/>
<feature type="compositionally biased region" description="Low complexity" evidence="3">
    <location>
        <begin position="70"/>
        <end position="88"/>
    </location>
</feature>
<dbReference type="eggNOG" id="KOG0621">
    <property type="taxonomic scope" value="Eukaryota"/>
</dbReference>
<dbReference type="SUPFAM" id="SSF54518">
    <property type="entry name" value="Tubby C-terminal domain-like"/>
    <property type="match status" value="1"/>
</dbReference>
<dbReference type="GO" id="GO:0017128">
    <property type="term" value="F:phospholipid scramblase activity"/>
    <property type="evidence" value="ECO:0007669"/>
    <property type="project" value="InterPro"/>
</dbReference>
<proteinExistence type="inferred from homology"/>
<dbReference type="OrthoDB" id="191150at2759"/>
<evidence type="ECO:0000256" key="1">
    <source>
        <dbReference type="ARBA" id="ARBA00005350"/>
    </source>
</evidence>
<feature type="region of interest" description="Disordered" evidence="3">
    <location>
        <begin position="60"/>
        <end position="97"/>
    </location>
</feature>
<comment type="similarity">
    <text evidence="1 2">Belongs to the phospholipid scramblase family.</text>
</comment>
<dbReference type="Pfam" id="PF03803">
    <property type="entry name" value="Scramblase"/>
    <property type="match status" value="1"/>
</dbReference>
<sequence length="399" mass="43591">MFSTRLATLARRSTSGLVTAARTAATTNAECNAPIRRNIAPVFSAVPQRDMAWLRSAARGSSVRQSRRQAAVSKPAAAPVVAEEGAPAQPTTFPPGPVDSLPRQGPLGMYMDATHPTLAATPPAVTPATAITVAPNSTLTTAHPAYAMFARDQVAVVRQLEMMNLMLGFEQANAYTMKGEGGQDIGHIIEEDSLARSLLRNFLTTHRKMSAKVVNLQGEVVLKIHRPFNWINSTIYITTADDREIGHVEQEWHLWRRRYNLFNQDEQFARIDAPILSWEFPLHDEDQRQVGMIDRNFTGFGRELFTDTGHYAVHFQPDAEAQRPLTLDERAIAFAAAITIDFDYFSRDRNGLFGGGGGGGFPLFFPGFWGGEDVAPRGGDGGGQSSGNGDGWGDIFGDE</sequence>
<reference evidence="5" key="2">
    <citation type="submission" date="2009-11" db="EMBL/GenBank/DDBJ databases">
        <title>The Genome Sequence of Allomyces macrogynus strain ATCC 38327.</title>
        <authorList>
            <consortium name="The Broad Institute Genome Sequencing Platform"/>
            <person name="Russ C."/>
            <person name="Cuomo C."/>
            <person name="Shea T."/>
            <person name="Young S.K."/>
            <person name="Zeng Q."/>
            <person name="Koehrsen M."/>
            <person name="Haas B."/>
            <person name="Borodovsky M."/>
            <person name="Guigo R."/>
            <person name="Alvarado L."/>
            <person name="Berlin A."/>
            <person name="Borenstein D."/>
            <person name="Chen Z."/>
            <person name="Engels R."/>
            <person name="Freedman E."/>
            <person name="Gellesch M."/>
            <person name="Goldberg J."/>
            <person name="Griggs A."/>
            <person name="Gujja S."/>
            <person name="Heiman D."/>
            <person name="Hepburn T."/>
            <person name="Howarth C."/>
            <person name="Jen D."/>
            <person name="Larson L."/>
            <person name="Lewis B."/>
            <person name="Mehta T."/>
            <person name="Park D."/>
            <person name="Pearson M."/>
            <person name="Roberts A."/>
            <person name="Saif S."/>
            <person name="Shenoy N."/>
            <person name="Sisk P."/>
            <person name="Stolte C."/>
            <person name="Sykes S."/>
            <person name="Walk T."/>
            <person name="White J."/>
            <person name="Yandava C."/>
            <person name="Burger G."/>
            <person name="Gray M.W."/>
            <person name="Holland P.W.H."/>
            <person name="King N."/>
            <person name="Lang F.B.F."/>
            <person name="Roger A.J."/>
            <person name="Ruiz-Trillo I."/>
            <person name="Lander E."/>
            <person name="Nusbaum C."/>
        </authorList>
    </citation>
    <scope>NUCLEOTIDE SEQUENCE [LARGE SCALE GENOMIC DNA]</scope>
    <source>
        <strain evidence="5">ATCC 38327</strain>
    </source>
</reference>
<dbReference type="EMBL" id="GG745331">
    <property type="protein sequence ID" value="KNE57398.1"/>
    <property type="molecule type" value="Genomic_DNA"/>
</dbReference>
<organism evidence="4 5">
    <name type="scientific">Allomyces macrogynus (strain ATCC 38327)</name>
    <name type="common">Allomyces javanicus var. macrogynus</name>
    <dbReference type="NCBI Taxonomy" id="578462"/>
    <lineage>
        <taxon>Eukaryota</taxon>
        <taxon>Fungi</taxon>
        <taxon>Fungi incertae sedis</taxon>
        <taxon>Blastocladiomycota</taxon>
        <taxon>Blastocladiomycetes</taxon>
        <taxon>Blastocladiales</taxon>
        <taxon>Blastocladiaceae</taxon>
        <taxon>Allomyces</taxon>
    </lineage>
</organism>
<dbReference type="Proteomes" id="UP000054350">
    <property type="component" value="Unassembled WGS sequence"/>
</dbReference>
<dbReference type="AlphaFoldDB" id="A0A0L0S4C1"/>